<accession>A0A1N7I8H9</accession>
<evidence type="ECO:0000313" key="5">
    <source>
        <dbReference type="Proteomes" id="UP000186373"/>
    </source>
</evidence>
<dbReference type="OrthoDB" id="9813910at2"/>
<name>A0A1N7I8H9_9FLAO</name>
<keyword evidence="1" id="KW-0812">Transmembrane</keyword>
<evidence type="ECO:0000256" key="1">
    <source>
        <dbReference type="SAM" id="Phobius"/>
    </source>
</evidence>
<feature type="chain" id="PRO_5012049003" description="DUF5683 domain-containing protein" evidence="2">
    <location>
        <begin position="19"/>
        <end position="220"/>
    </location>
</feature>
<feature type="domain" description="DUF5683" evidence="3">
    <location>
        <begin position="73"/>
        <end position="220"/>
    </location>
</feature>
<feature type="transmembrane region" description="Helical" evidence="1">
    <location>
        <begin position="163"/>
        <end position="186"/>
    </location>
</feature>
<evidence type="ECO:0000259" key="3">
    <source>
        <dbReference type="Pfam" id="PF18935"/>
    </source>
</evidence>
<keyword evidence="1" id="KW-0472">Membrane</keyword>
<dbReference type="Pfam" id="PF18935">
    <property type="entry name" value="DUF5683"/>
    <property type="match status" value="1"/>
</dbReference>
<keyword evidence="1" id="KW-1133">Transmembrane helix</keyword>
<evidence type="ECO:0000256" key="2">
    <source>
        <dbReference type="SAM" id="SignalP"/>
    </source>
</evidence>
<sequence length="220" mass="24594">MKKIFFTFFLCTFALAYSQVTPGDTVRVGPLPKDSIAVVTQSSSKPAKPVKTEAKIIADLENANGPTKKTIKLNPTRAGLYSAVFPGLGQYYNKKYIKIPIVWGAMGAGIGYTIWSNNQYKKYREYYVAKLNGTPNQFVDDNPGLDKRAFGNAQDRYKRQRDYAIAITGLIYILNIVDAVVDAHLYESRHDPDLTFSPTVIQDQYGVTPPKTGLSLSYRF</sequence>
<reference evidence="5" key="1">
    <citation type="submission" date="2017-01" db="EMBL/GenBank/DDBJ databases">
        <authorList>
            <person name="Varghese N."/>
            <person name="Submissions S."/>
        </authorList>
    </citation>
    <scope>NUCLEOTIDE SEQUENCE [LARGE SCALE GENOMIC DNA]</scope>
    <source>
        <strain evidence="5">DSM 17126</strain>
    </source>
</reference>
<proteinExistence type="predicted"/>
<evidence type="ECO:0000313" key="4">
    <source>
        <dbReference type="EMBL" id="SIS33384.1"/>
    </source>
</evidence>
<dbReference type="InterPro" id="IPR043738">
    <property type="entry name" value="DUF5683"/>
</dbReference>
<dbReference type="RefSeq" id="WP_076506372.1">
    <property type="nucleotide sequence ID" value="NZ_FTNY01000002.1"/>
</dbReference>
<gene>
    <name evidence="4" type="ORF">SAMN05421639_102609</name>
</gene>
<dbReference type="AlphaFoldDB" id="A0A1N7I8H9"/>
<feature type="transmembrane region" description="Helical" evidence="1">
    <location>
        <begin position="96"/>
        <end position="115"/>
    </location>
</feature>
<protein>
    <recommendedName>
        <fullName evidence="3">DUF5683 domain-containing protein</fullName>
    </recommendedName>
</protein>
<feature type="signal peptide" evidence="2">
    <location>
        <begin position="1"/>
        <end position="18"/>
    </location>
</feature>
<dbReference type="EMBL" id="FTNY01000002">
    <property type="protein sequence ID" value="SIS33384.1"/>
    <property type="molecule type" value="Genomic_DNA"/>
</dbReference>
<organism evidence="4 5">
    <name type="scientific">Chryseobacterium shigense</name>
    <dbReference type="NCBI Taxonomy" id="297244"/>
    <lineage>
        <taxon>Bacteria</taxon>
        <taxon>Pseudomonadati</taxon>
        <taxon>Bacteroidota</taxon>
        <taxon>Flavobacteriia</taxon>
        <taxon>Flavobacteriales</taxon>
        <taxon>Weeksellaceae</taxon>
        <taxon>Chryseobacterium group</taxon>
        <taxon>Chryseobacterium</taxon>
    </lineage>
</organism>
<keyword evidence="2" id="KW-0732">Signal</keyword>
<dbReference type="Proteomes" id="UP000186373">
    <property type="component" value="Unassembled WGS sequence"/>
</dbReference>
<keyword evidence="5" id="KW-1185">Reference proteome</keyword>